<feature type="compositionally biased region" description="Polar residues" evidence="1">
    <location>
        <begin position="1"/>
        <end position="14"/>
    </location>
</feature>
<feature type="region of interest" description="Disordered" evidence="1">
    <location>
        <begin position="465"/>
        <end position="760"/>
    </location>
</feature>
<reference evidence="2 3" key="1">
    <citation type="submission" date="2024-03" db="EMBL/GenBank/DDBJ databases">
        <title>Genome-scale model development and genomic sequencing of the oleaginous clade Lipomyces.</title>
        <authorList>
            <consortium name="Lawrence Berkeley National Laboratory"/>
            <person name="Czajka J.J."/>
            <person name="Han Y."/>
            <person name="Kim J."/>
            <person name="Mondo S.J."/>
            <person name="Hofstad B.A."/>
            <person name="Robles A."/>
            <person name="Haridas S."/>
            <person name="Riley R."/>
            <person name="LaButti K."/>
            <person name="Pangilinan J."/>
            <person name="Andreopoulos W."/>
            <person name="Lipzen A."/>
            <person name="Yan J."/>
            <person name="Wang M."/>
            <person name="Ng V."/>
            <person name="Grigoriev I.V."/>
            <person name="Spatafora J.W."/>
            <person name="Magnuson J.K."/>
            <person name="Baker S.E."/>
            <person name="Pomraning K.R."/>
        </authorList>
    </citation>
    <scope>NUCLEOTIDE SEQUENCE [LARGE SCALE GENOMIC DNA]</scope>
    <source>
        <strain evidence="2 3">Phaff 52-87</strain>
    </source>
</reference>
<dbReference type="RefSeq" id="XP_064766039.1">
    <property type="nucleotide sequence ID" value="XM_064914333.1"/>
</dbReference>
<feature type="compositionally biased region" description="Polar residues" evidence="1">
    <location>
        <begin position="313"/>
        <end position="327"/>
    </location>
</feature>
<feature type="compositionally biased region" description="Polar residues" evidence="1">
    <location>
        <begin position="612"/>
        <end position="622"/>
    </location>
</feature>
<evidence type="ECO:0000313" key="2">
    <source>
        <dbReference type="EMBL" id="KAK7203006.1"/>
    </source>
</evidence>
<feature type="compositionally biased region" description="Polar residues" evidence="1">
    <location>
        <begin position="1363"/>
        <end position="1372"/>
    </location>
</feature>
<feature type="compositionally biased region" description="Polar residues" evidence="1">
    <location>
        <begin position="738"/>
        <end position="756"/>
    </location>
</feature>
<feature type="compositionally biased region" description="Basic and acidic residues" evidence="1">
    <location>
        <begin position="911"/>
        <end position="923"/>
    </location>
</feature>
<feature type="compositionally biased region" description="Polar residues" evidence="1">
    <location>
        <begin position="1175"/>
        <end position="1185"/>
    </location>
</feature>
<feature type="compositionally biased region" description="Acidic residues" evidence="1">
    <location>
        <begin position="281"/>
        <end position="292"/>
    </location>
</feature>
<proteinExistence type="predicted"/>
<feature type="compositionally biased region" description="Polar residues" evidence="1">
    <location>
        <begin position="977"/>
        <end position="1016"/>
    </location>
</feature>
<feature type="compositionally biased region" description="Low complexity" evidence="1">
    <location>
        <begin position="62"/>
        <end position="89"/>
    </location>
</feature>
<feature type="compositionally biased region" description="Low complexity" evidence="1">
    <location>
        <begin position="160"/>
        <end position="171"/>
    </location>
</feature>
<dbReference type="Proteomes" id="UP001498771">
    <property type="component" value="Unassembled WGS sequence"/>
</dbReference>
<evidence type="ECO:0000256" key="1">
    <source>
        <dbReference type="SAM" id="MobiDB-lite"/>
    </source>
</evidence>
<feature type="compositionally biased region" description="Low complexity" evidence="1">
    <location>
        <begin position="721"/>
        <end position="737"/>
    </location>
</feature>
<evidence type="ECO:0000313" key="3">
    <source>
        <dbReference type="Proteomes" id="UP001498771"/>
    </source>
</evidence>
<organism evidence="2 3">
    <name type="scientific">Myxozyma melibiosi</name>
    <dbReference type="NCBI Taxonomy" id="54550"/>
    <lineage>
        <taxon>Eukaryota</taxon>
        <taxon>Fungi</taxon>
        <taxon>Dikarya</taxon>
        <taxon>Ascomycota</taxon>
        <taxon>Saccharomycotina</taxon>
        <taxon>Lipomycetes</taxon>
        <taxon>Lipomycetales</taxon>
        <taxon>Lipomycetaceae</taxon>
        <taxon>Myxozyma</taxon>
    </lineage>
</organism>
<keyword evidence="3" id="KW-1185">Reference proteome</keyword>
<feature type="compositionally biased region" description="Basic and acidic residues" evidence="1">
    <location>
        <begin position="384"/>
        <end position="414"/>
    </location>
</feature>
<dbReference type="GeneID" id="90039845"/>
<gene>
    <name evidence="2" type="ORF">BZA70DRAFT_291809</name>
</gene>
<sequence>MDGNDSSATQKSEQASPSPAPPSGSSTTDSGSAAADQIQQVVNATAVAADNAPSSSDPVLQADSLNSANSSSSSSSSSTPIPDSSSGSTAQDGHPVSQPSATEDQKQATGAGTAVGNTKSTTGIKKTFKPQSLNGIFRQLQATNPPTPAKGADRTAQFTSQQNAQASLNAAKLRMATPKLTSTTTGAYTLAPLRRDLSISPRPDSAGLRPGSAAGSKSSSSTPVWNKSQGQGQGQSQGQGSSQATAPAKSRKDLTEEELKKMGIHLTGSIAVDHKDSKWDDLDDDDDDDWGDTIEFGDGTKVVLSHDSRNEEQAASDSKNEQSSQPEADQIAASKPPQSSTPQTNPSSSTKPSHSSPWAPVPHVQPTSLLARMADNASEAQQNELHHNMRERDFGGRDFGGREFGGRDFGGRDFNREYRDGGDNYGRGSNFFRHDYDDNSYGGYGGGGYGGGYGGSYGGRRQYMDHDMLPLGSGDSRMPQLGSGDARGHQQPIVLSRDSMDFDRSYGLRPSQHELFNDRSGQIEPVRRKSFNSKRPGPPGPAPKALSVASRDADEDNERHSRRPSASSSEHPVAPRRPSLDRTVSPSLSARSVFSEDHGRSSIHSEEHVKSASHSPSSTFSQLHHEGDSPVEPTARPSHITAKQEMIMKHSIENARKRKEEEQRREQERLEAARKRAEEIVRKKQLQFQQQSAGTDATPSSAAADKPSASTESSSDKQEKPQQQQEQQESASAKSSPVKQSTTDANRSPVMSQSRVLRNDAAVKIKRKASTASSDAEGIDASVTAAIETLISESSAGHSPPATRASLSKLAPGHATSGWDHERGAASNRGGSGSWPRNGLHDNARTNQQFRSFNDNVWGPVGSSSRYPAIDGVGNGAVVDHRSFMGHGEYHHGSSNHEWKPNTTPAQMSDNWRRPFDSPRKQGEGTAAGSTSEVKSPRSATSSSAAGPQASPIKPPGSNAQRPSPARSLSFEKSGDENSSPLLGGQQSTRTWSRFFPSASTNSGNMYQVMNPSASPTGLGASYSGIIQDSDIAAFRIDGKDDAASLMLPQSVSNLTDDTPLGQAKPVVHLPPPQATADLNPSADASKMYASSSSSGYGQAHYSPELSDSSFPRSPQQIHSASLGGGPLETTSRDSAGSTLGYIGGKIPSINAIEAVQSRIAMTLSHRAASESNKRFTPSSPSGSPSKDETVFSGDAAAEDVSSIVDMPSALALTMPITTVESFEIPEDVSPTEKKTRATETVPTIPIKLAEYPQNYVPLNLGKKAADTFYLSKPPSVNFLGMVASAVSSASPASNPFNPHRRGGGSSAYKIMLPGMREHKSIPVDVSVILAASRSGDHHSSGSRGSRRGMPSWLSRRGGFGKTVSQVHQTAS</sequence>
<feature type="compositionally biased region" description="Basic and acidic residues" evidence="1">
    <location>
        <begin position="594"/>
        <end position="610"/>
    </location>
</feature>
<feature type="compositionally biased region" description="Basic and acidic residues" evidence="1">
    <location>
        <begin position="250"/>
        <end position="261"/>
    </location>
</feature>
<feature type="region of interest" description="Disordered" evidence="1">
    <location>
        <begin position="1057"/>
        <end position="1134"/>
    </location>
</feature>
<feature type="region of interest" description="Disordered" evidence="1">
    <location>
        <begin position="792"/>
        <end position="843"/>
    </location>
</feature>
<feature type="region of interest" description="Disordered" evidence="1">
    <location>
        <begin position="1"/>
        <end position="414"/>
    </location>
</feature>
<accession>A0ABR1EZH8</accession>
<feature type="compositionally biased region" description="Polar residues" evidence="1">
    <location>
        <begin position="928"/>
        <end position="946"/>
    </location>
</feature>
<dbReference type="EMBL" id="JBBJBU010000014">
    <property type="protein sequence ID" value="KAK7203006.1"/>
    <property type="molecule type" value="Genomic_DNA"/>
</dbReference>
<feature type="compositionally biased region" description="Polar residues" evidence="1">
    <location>
        <begin position="97"/>
        <end position="144"/>
    </location>
</feature>
<feature type="compositionally biased region" description="Polar residues" evidence="1">
    <location>
        <begin position="901"/>
        <end position="910"/>
    </location>
</feature>
<feature type="compositionally biased region" description="Low complexity" evidence="1">
    <location>
        <begin position="211"/>
        <end position="221"/>
    </location>
</feature>
<feature type="region of interest" description="Disordered" evidence="1">
    <location>
        <begin position="1334"/>
        <end position="1372"/>
    </location>
</feature>
<feature type="compositionally biased region" description="Basic and acidic residues" evidence="1">
    <location>
        <begin position="888"/>
        <end position="900"/>
    </location>
</feature>
<feature type="compositionally biased region" description="Basic and acidic residues" evidence="1">
    <location>
        <begin position="498"/>
        <end position="517"/>
    </location>
</feature>
<feature type="compositionally biased region" description="Low complexity" evidence="1">
    <location>
        <begin position="334"/>
        <end position="357"/>
    </location>
</feature>
<feature type="region of interest" description="Disordered" evidence="1">
    <location>
        <begin position="1167"/>
        <end position="1195"/>
    </location>
</feature>
<name>A0ABR1EZH8_9ASCO</name>
<feature type="region of interest" description="Disordered" evidence="1">
    <location>
        <begin position="888"/>
        <end position="1019"/>
    </location>
</feature>
<feature type="compositionally biased region" description="Polar residues" evidence="1">
    <location>
        <begin position="1106"/>
        <end position="1120"/>
    </location>
</feature>
<feature type="compositionally biased region" description="Low complexity" evidence="1">
    <location>
        <begin position="692"/>
        <end position="713"/>
    </location>
</feature>
<feature type="compositionally biased region" description="Basic and acidic residues" evidence="1">
    <location>
        <begin position="646"/>
        <end position="682"/>
    </location>
</feature>
<feature type="compositionally biased region" description="Low complexity" evidence="1">
    <location>
        <begin position="23"/>
        <end position="52"/>
    </location>
</feature>
<comment type="caution">
    <text evidence="2">The sequence shown here is derived from an EMBL/GenBank/DDBJ whole genome shotgun (WGS) entry which is preliminary data.</text>
</comment>
<protein>
    <submittedName>
        <fullName evidence="2">Uncharacterized protein</fullName>
    </submittedName>
</protein>
<feature type="compositionally biased region" description="Low complexity" evidence="1">
    <location>
        <begin position="1082"/>
        <end position="1103"/>
    </location>
</feature>
<feature type="compositionally biased region" description="Polar residues" evidence="1">
    <location>
        <begin position="582"/>
        <end position="592"/>
    </location>
</feature>